<dbReference type="InterPro" id="IPR009057">
    <property type="entry name" value="Homeodomain-like_sf"/>
</dbReference>
<sequence length="203" mass="23212">MKEQFTRKRIIKSAEDLFAAFDFSDVSMRAISNSARVNISSIYYYYHSKEALLEHILKATEQLIILHLPCNQKMDNPIDQLVRFTSDFLSRLLGDSNLILIFLKARNGNIEAGLRGYIDRIEAMIASALDTLLDQCRRSGVITLAIPNQIIINVFFIMMSEAARYKRRYLLANPDGSGQEALLAAQLHQLRQPIEALFRYILV</sequence>
<dbReference type="PANTHER" id="PTHR43479:SF11">
    <property type="entry name" value="ACREF_ENVCD OPERON REPRESSOR-RELATED"/>
    <property type="match status" value="1"/>
</dbReference>
<dbReference type="RefSeq" id="WP_072366326.1">
    <property type="nucleotide sequence ID" value="NZ_CP139972.1"/>
</dbReference>
<reference evidence="4 6" key="1">
    <citation type="submission" date="2016-11" db="EMBL/GenBank/DDBJ databases">
        <authorList>
            <person name="Jaros S."/>
            <person name="Januszkiewicz K."/>
            <person name="Wedrychowicz H."/>
        </authorList>
    </citation>
    <scope>NUCLEOTIDE SEQUENCE [LARGE SCALE GENOMIC DNA]</scope>
    <source>
        <strain evidence="4 6">DSM 784</strain>
    </source>
</reference>
<dbReference type="PANTHER" id="PTHR43479">
    <property type="entry name" value="ACREF/ENVCD OPERON REPRESSOR-RELATED"/>
    <property type="match status" value="1"/>
</dbReference>
<dbReference type="Pfam" id="PF00440">
    <property type="entry name" value="TetR_N"/>
    <property type="match status" value="1"/>
</dbReference>
<dbReference type="InterPro" id="IPR050624">
    <property type="entry name" value="HTH-type_Tx_Regulator"/>
</dbReference>
<feature type="domain" description="HTH tetR-type" evidence="3">
    <location>
        <begin position="4"/>
        <end position="64"/>
    </location>
</feature>
<dbReference type="GO" id="GO:0003677">
    <property type="term" value="F:DNA binding"/>
    <property type="evidence" value="ECO:0007669"/>
    <property type="project" value="UniProtKB-UniRule"/>
</dbReference>
<evidence type="ECO:0000256" key="1">
    <source>
        <dbReference type="ARBA" id="ARBA00023125"/>
    </source>
</evidence>
<proteinExistence type="predicted"/>
<evidence type="ECO:0000313" key="4">
    <source>
        <dbReference type="EMBL" id="SFW89509.1"/>
    </source>
</evidence>
<dbReference type="Proteomes" id="UP001326715">
    <property type="component" value="Chromosome"/>
</dbReference>
<evidence type="ECO:0000313" key="5">
    <source>
        <dbReference type="EMBL" id="WQG92128.1"/>
    </source>
</evidence>
<dbReference type="EMBL" id="FPIZ01000041">
    <property type="protein sequence ID" value="SFW89509.1"/>
    <property type="molecule type" value="Genomic_DNA"/>
</dbReference>
<dbReference type="OrthoDB" id="9787680at2"/>
<dbReference type="STRING" id="1004.SAMN05661012_06446"/>
<dbReference type="SUPFAM" id="SSF46689">
    <property type="entry name" value="Homeodomain-like"/>
    <property type="match status" value="1"/>
</dbReference>
<keyword evidence="7" id="KW-1185">Reference proteome</keyword>
<reference evidence="5 7" key="2">
    <citation type="submission" date="2023-11" db="EMBL/GenBank/DDBJ databases">
        <title>MicrobeMod: A computational toolkit for identifying prokaryotic methylation and restriction-modification with nanopore sequencing.</title>
        <authorList>
            <person name="Crits-Christoph A."/>
            <person name="Kang S.C."/>
            <person name="Lee H."/>
            <person name="Ostrov N."/>
        </authorList>
    </citation>
    <scope>NUCLEOTIDE SEQUENCE [LARGE SCALE GENOMIC DNA]</scope>
    <source>
        <strain evidence="5 7">ATCC 23090</strain>
    </source>
</reference>
<keyword evidence="1 2" id="KW-0238">DNA-binding</keyword>
<dbReference type="Gene3D" id="1.10.357.10">
    <property type="entry name" value="Tetracycline Repressor, domain 2"/>
    <property type="match status" value="1"/>
</dbReference>
<evidence type="ECO:0000313" key="7">
    <source>
        <dbReference type="Proteomes" id="UP001326715"/>
    </source>
</evidence>
<evidence type="ECO:0000259" key="3">
    <source>
        <dbReference type="PROSITE" id="PS50977"/>
    </source>
</evidence>
<dbReference type="PRINTS" id="PR00455">
    <property type="entry name" value="HTHTETR"/>
</dbReference>
<organism evidence="4 6">
    <name type="scientific">Chitinophaga sancti</name>
    <dbReference type="NCBI Taxonomy" id="1004"/>
    <lineage>
        <taxon>Bacteria</taxon>
        <taxon>Pseudomonadati</taxon>
        <taxon>Bacteroidota</taxon>
        <taxon>Chitinophagia</taxon>
        <taxon>Chitinophagales</taxon>
        <taxon>Chitinophagaceae</taxon>
        <taxon>Chitinophaga</taxon>
    </lineage>
</organism>
<dbReference type="Proteomes" id="UP000183788">
    <property type="component" value="Unassembled WGS sequence"/>
</dbReference>
<feature type="DNA-binding region" description="H-T-H motif" evidence="2">
    <location>
        <begin position="27"/>
        <end position="46"/>
    </location>
</feature>
<protein>
    <submittedName>
        <fullName evidence="5">TetR/AcrR family transcriptional regulator</fullName>
    </submittedName>
    <submittedName>
        <fullName evidence="4">Transcriptional regulator, TetR family</fullName>
    </submittedName>
</protein>
<gene>
    <name evidence="4" type="ORF">SAMN05661012_06446</name>
    <name evidence="5" type="ORF">SR876_11490</name>
</gene>
<accession>A0A1K1T073</accession>
<evidence type="ECO:0000313" key="6">
    <source>
        <dbReference type="Proteomes" id="UP000183788"/>
    </source>
</evidence>
<evidence type="ECO:0000256" key="2">
    <source>
        <dbReference type="PROSITE-ProRule" id="PRU00335"/>
    </source>
</evidence>
<dbReference type="AlphaFoldDB" id="A0A1K1T073"/>
<dbReference type="EMBL" id="CP140154">
    <property type="protein sequence ID" value="WQG92128.1"/>
    <property type="molecule type" value="Genomic_DNA"/>
</dbReference>
<dbReference type="PROSITE" id="PS50977">
    <property type="entry name" value="HTH_TETR_2"/>
    <property type="match status" value="1"/>
</dbReference>
<name>A0A1K1T073_9BACT</name>
<dbReference type="InterPro" id="IPR001647">
    <property type="entry name" value="HTH_TetR"/>
</dbReference>